<dbReference type="GeneID" id="29003361"/>
<dbReference type="EMBL" id="KV440971">
    <property type="protein sequence ID" value="OAD81444.1"/>
    <property type="molecule type" value="Genomic_DNA"/>
</dbReference>
<evidence type="ECO:0008006" key="3">
    <source>
        <dbReference type="Google" id="ProtNLM"/>
    </source>
</evidence>
<dbReference type="Proteomes" id="UP000077315">
    <property type="component" value="Unassembled WGS sequence"/>
</dbReference>
<dbReference type="SUPFAM" id="SSF52047">
    <property type="entry name" value="RNI-like"/>
    <property type="match status" value="1"/>
</dbReference>
<dbReference type="VEuPathDB" id="FungiDB:PHYBLDRAFT_71362"/>
<name>A0A167RE50_PHYB8</name>
<organism evidence="1 2">
    <name type="scientific">Phycomyces blakesleeanus (strain ATCC 8743b / DSM 1359 / FGSC 10004 / NBRC 33097 / NRRL 1555)</name>
    <dbReference type="NCBI Taxonomy" id="763407"/>
    <lineage>
        <taxon>Eukaryota</taxon>
        <taxon>Fungi</taxon>
        <taxon>Fungi incertae sedis</taxon>
        <taxon>Mucoromycota</taxon>
        <taxon>Mucoromycotina</taxon>
        <taxon>Mucoromycetes</taxon>
        <taxon>Mucorales</taxon>
        <taxon>Phycomycetaceae</taxon>
        <taxon>Phycomyces</taxon>
    </lineage>
</organism>
<dbReference type="OrthoDB" id="2243238at2759"/>
<evidence type="ECO:0000313" key="2">
    <source>
        <dbReference type="Proteomes" id="UP000077315"/>
    </source>
</evidence>
<accession>A0A167RE50</accession>
<sequence>MAKILPPNVLTYLATYVNKDDQLGCALVCKQWTEPFLNAYWARVNIYFWNSKHFIDKLYLRQDYQKNAHRTWALDIHLDENIFAYIPVLQQTYSRIKYFSCSVSEPYELTDIINWSLWKTLSHLKLDVKDGENVMDELLEELSVLPCLIHLTIKSLHSIMRKPNFSLANFESLHCYFPRLQYIKIQAKFKPISEKEIEKIRNVEPAHNVTKIDFNSPHISSLWIFYSAHKYPNIVTCYLSSYGKPYNVNPPSYYDQQKYQSQLQLLLSAKQFFPCLQKIHMEINQVNIIFDIVEPEMNDLNTWIKYFSESVEILHINYGSIVNNFIPPDRRFLVHCNKLTELSIKIGSYICIEKILDHCPVLQLLYIKDSCISYPEYPQSIHLPHPLRKLVIINTYLLTPVFNYISFRCGQLKYMELREVRYHIPENNETGQVLLDMSFSQLKVLITYGTQITKFRHRSTLPKHIVIEQMGNNSIDQGQAPQLNWHHLCVDKTNRKSRLLAWKLGRRDIEFAHRYLQDFKRRRGKETLRKDMKRSKMGYKLKRFWKRDLQYGVLIFRFKSVEEYFIDKKDEDQYDLKKMSAMYYCKTHPFNFYHESELIM</sequence>
<gene>
    <name evidence="1" type="ORF">PHYBLDRAFT_71362</name>
</gene>
<proteinExistence type="predicted"/>
<protein>
    <recommendedName>
        <fullName evidence="3">F-box domain-containing protein</fullName>
    </recommendedName>
</protein>
<dbReference type="InParanoid" id="A0A167RE50"/>
<dbReference type="AlphaFoldDB" id="A0A167RE50"/>
<dbReference type="RefSeq" id="XP_018299484.1">
    <property type="nucleotide sequence ID" value="XM_018442455.1"/>
</dbReference>
<evidence type="ECO:0000313" key="1">
    <source>
        <dbReference type="EMBL" id="OAD81444.1"/>
    </source>
</evidence>
<reference evidence="2" key="1">
    <citation type="submission" date="2015-06" db="EMBL/GenBank/DDBJ databases">
        <title>Expansion of signal transduction pathways in fungi by whole-genome duplication.</title>
        <authorList>
            <consortium name="DOE Joint Genome Institute"/>
            <person name="Corrochano L.M."/>
            <person name="Kuo A."/>
            <person name="Marcet-Houben M."/>
            <person name="Polaino S."/>
            <person name="Salamov A."/>
            <person name="Villalobos J.M."/>
            <person name="Alvarez M.I."/>
            <person name="Avalos J."/>
            <person name="Benito E.P."/>
            <person name="Benoit I."/>
            <person name="Burger G."/>
            <person name="Camino L.P."/>
            <person name="Canovas D."/>
            <person name="Cerda-Olmedo E."/>
            <person name="Cheng J.-F."/>
            <person name="Dominguez A."/>
            <person name="Elias M."/>
            <person name="Eslava A.P."/>
            <person name="Glaser F."/>
            <person name="Grimwood J."/>
            <person name="Gutierrez G."/>
            <person name="Heitman J."/>
            <person name="Henrissat B."/>
            <person name="Iturriaga E.A."/>
            <person name="Lang B.F."/>
            <person name="Lavin J.L."/>
            <person name="Lee S."/>
            <person name="Li W."/>
            <person name="Lindquist E."/>
            <person name="Lopez-Garcia S."/>
            <person name="Luque E.M."/>
            <person name="Marcos A.T."/>
            <person name="Martin J."/>
            <person name="McCluskey K."/>
            <person name="Medina H.R."/>
            <person name="Miralles-Duran A."/>
            <person name="Miyazaki A."/>
            <person name="Munoz-Torres E."/>
            <person name="Oguiza J.A."/>
            <person name="Ohm R."/>
            <person name="Olmedo M."/>
            <person name="Orejas M."/>
            <person name="Ortiz-Castellanos L."/>
            <person name="Pisabarro A.G."/>
            <person name="Rodriguez-Romero J."/>
            <person name="Ruiz-Herrera J."/>
            <person name="Ruiz-Vazquez R."/>
            <person name="Sanz C."/>
            <person name="Schackwitz W."/>
            <person name="Schmutz J."/>
            <person name="Shahriari M."/>
            <person name="Shelest E."/>
            <person name="Silva-Franco F."/>
            <person name="Soanes D."/>
            <person name="Syed K."/>
            <person name="Tagua V.G."/>
            <person name="Talbot N.J."/>
            <person name="Thon M."/>
            <person name="De vries R.P."/>
            <person name="Wiebenga A."/>
            <person name="Yadav J.S."/>
            <person name="Braun E.L."/>
            <person name="Baker S."/>
            <person name="Garre V."/>
            <person name="Horwitz B."/>
            <person name="Torres-Martinez S."/>
            <person name="Idnurm A."/>
            <person name="Herrera-Estrella A."/>
            <person name="Gabaldon T."/>
            <person name="Grigoriev I.V."/>
        </authorList>
    </citation>
    <scope>NUCLEOTIDE SEQUENCE [LARGE SCALE GENOMIC DNA]</scope>
    <source>
        <strain evidence="2">NRRL 1555(-)</strain>
    </source>
</reference>
<keyword evidence="2" id="KW-1185">Reference proteome</keyword>